<dbReference type="InterPro" id="IPR036047">
    <property type="entry name" value="F-box-like_dom_sf"/>
</dbReference>
<gene>
    <name evidence="2" type="ORF">CONPUDRAFT_151556</name>
</gene>
<protein>
    <recommendedName>
        <fullName evidence="1">F-box domain-containing protein</fullName>
    </recommendedName>
</protein>
<proteinExistence type="predicted"/>
<name>A0A5M3MZG5_CONPW</name>
<dbReference type="EMBL" id="JH711575">
    <property type="protein sequence ID" value="EIW84540.1"/>
    <property type="molecule type" value="Genomic_DNA"/>
</dbReference>
<accession>A0A5M3MZG5</accession>
<evidence type="ECO:0000313" key="2">
    <source>
        <dbReference type="EMBL" id="EIW84540.1"/>
    </source>
</evidence>
<dbReference type="RefSeq" id="XP_007766213.1">
    <property type="nucleotide sequence ID" value="XM_007768023.1"/>
</dbReference>
<dbReference type="KEGG" id="cput:CONPUDRAFT_151556"/>
<keyword evidence="3" id="KW-1185">Reference proteome</keyword>
<dbReference type="GeneID" id="19202878"/>
<dbReference type="Gene3D" id="3.80.10.10">
    <property type="entry name" value="Ribonuclease Inhibitor"/>
    <property type="match status" value="1"/>
</dbReference>
<dbReference type="SUPFAM" id="SSF81383">
    <property type="entry name" value="F-box domain"/>
    <property type="match status" value="1"/>
</dbReference>
<dbReference type="OrthoDB" id="2998253at2759"/>
<feature type="domain" description="F-box" evidence="1">
    <location>
        <begin position="86"/>
        <end position="145"/>
    </location>
</feature>
<dbReference type="InterPro" id="IPR001810">
    <property type="entry name" value="F-box_dom"/>
</dbReference>
<dbReference type="Gene3D" id="1.20.1280.50">
    <property type="match status" value="1"/>
</dbReference>
<comment type="caution">
    <text evidence="2">The sequence shown here is derived from an EMBL/GenBank/DDBJ whole genome shotgun (WGS) entry which is preliminary data.</text>
</comment>
<reference evidence="3" key="1">
    <citation type="journal article" date="2012" name="Science">
        <title>The Paleozoic origin of enzymatic lignin decomposition reconstructed from 31 fungal genomes.</title>
        <authorList>
            <person name="Floudas D."/>
            <person name="Binder M."/>
            <person name="Riley R."/>
            <person name="Barry K."/>
            <person name="Blanchette R.A."/>
            <person name="Henrissat B."/>
            <person name="Martinez A.T."/>
            <person name="Otillar R."/>
            <person name="Spatafora J.W."/>
            <person name="Yadav J.S."/>
            <person name="Aerts A."/>
            <person name="Benoit I."/>
            <person name="Boyd A."/>
            <person name="Carlson A."/>
            <person name="Copeland A."/>
            <person name="Coutinho P.M."/>
            <person name="de Vries R.P."/>
            <person name="Ferreira P."/>
            <person name="Findley K."/>
            <person name="Foster B."/>
            <person name="Gaskell J."/>
            <person name="Glotzer D."/>
            <person name="Gorecki P."/>
            <person name="Heitman J."/>
            <person name="Hesse C."/>
            <person name="Hori C."/>
            <person name="Igarashi K."/>
            <person name="Jurgens J.A."/>
            <person name="Kallen N."/>
            <person name="Kersten P."/>
            <person name="Kohler A."/>
            <person name="Kuees U."/>
            <person name="Kumar T.K.A."/>
            <person name="Kuo A."/>
            <person name="LaButti K."/>
            <person name="Larrondo L.F."/>
            <person name="Lindquist E."/>
            <person name="Ling A."/>
            <person name="Lombard V."/>
            <person name="Lucas S."/>
            <person name="Lundell T."/>
            <person name="Martin R."/>
            <person name="McLaughlin D.J."/>
            <person name="Morgenstern I."/>
            <person name="Morin E."/>
            <person name="Murat C."/>
            <person name="Nagy L.G."/>
            <person name="Nolan M."/>
            <person name="Ohm R.A."/>
            <person name="Patyshakuliyeva A."/>
            <person name="Rokas A."/>
            <person name="Ruiz-Duenas F.J."/>
            <person name="Sabat G."/>
            <person name="Salamov A."/>
            <person name="Samejima M."/>
            <person name="Schmutz J."/>
            <person name="Slot J.C."/>
            <person name="St John F."/>
            <person name="Stenlid J."/>
            <person name="Sun H."/>
            <person name="Sun S."/>
            <person name="Syed K."/>
            <person name="Tsang A."/>
            <person name="Wiebenga A."/>
            <person name="Young D."/>
            <person name="Pisabarro A."/>
            <person name="Eastwood D.C."/>
            <person name="Martin F."/>
            <person name="Cullen D."/>
            <person name="Grigoriev I.V."/>
            <person name="Hibbett D.S."/>
        </authorList>
    </citation>
    <scope>NUCLEOTIDE SEQUENCE [LARGE SCALE GENOMIC DNA]</scope>
    <source>
        <strain evidence="3">RWD-64-598 SS2</strain>
    </source>
</reference>
<evidence type="ECO:0000313" key="3">
    <source>
        <dbReference type="Proteomes" id="UP000053558"/>
    </source>
</evidence>
<dbReference type="Pfam" id="PF12937">
    <property type="entry name" value="F-box-like"/>
    <property type="match status" value="1"/>
</dbReference>
<dbReference type="SUPFAM" id="SSF52047">
    <property type="entry name" value="RNI-like"/>
    <property type="match status" value="1"/>
</dbReference>
<evidence type="ECO:0000259" key="1">
    <source>
        <dbReference type="Pfam" id="PF12937"/>
    </source>
</evidence>
<dbReference type="InterPro" id="IPR032675">
    <property type="entry name" value="LRR_dom_sf"/>
</dbReference>
<dbReference type="Proteomes" id="UP000053558">
    <property type="component" value="Unassembled WGS sequence"/>
</dbReference>
<sequence>MALQQLVNILPHAVTEALQKAADSPYSSYGNTNGSASLADIGTVFKIVEDLSALICTLDAAVAMLTSCKVHLVQSRADHSRFVSALWRLPVEIMAEIFQLSVPHQIRRGAILDGLRGRGPALNVAQVCRHWRSVALATPSLWEVVRIRVPVKIYSSDVMDSIDLYESELELLSRGSPAPFYLVSTVNMEGLRFAPKANSIPIPCNDTSFVERLESCWGLDVGSVVFSTYKPMFAAMKNLRRLMTMTSGLNSFDVSPYPLLTHLSMHVSYTSRTMLSDWFSSVRCYHLTTLIMLVGAREDDSQFEVDITRLVQSFPRLEHLYMEIPGLELTPPNVAFSHPTLKTLSIACTNGPDTAYELSTLGSLFALATFPSLSELILHDESAFTVYFTPYRTGMENQHDR</sequence>
<dbReference type="AlphaFoldDB" id="A0A5M3MZG5"/>
<organism evidence="2 3">
    <name type="scientific">Coniophora puteana (strain RWD-64-598)</name>
    <name type="common">Brown rot fungus</name>
    <dbReference type="NCBI Taxonomy" id="741705"/>
    <lineage>
        <taxon>Eukaryota</taxon>
        <taxon>Fungi</taxon>
        <taxon>Dikarya</taxon>
        <taxon>Basidiomycota</taxon>
        <taxon>Agaricomycotina</taxon>
        <taxon>Agaricomycetes</taxon>
        <taxon>Agaricomycetidae</taxon>
        <taxon>Boletales</taxon>
        <taxon>Coniophorineae</taxon>
        <taxon>Coniophoraceae</taxon>
        <taxon>Coniophora</taxon>
    </lineage>
</organism>